<keyword evidence="3" id="KW-1185">Reference proteome</keyword>
<dbReference type="EMBL" id="CP127363">
    <property type="protein sequence ID" value="WIY46723.1"/>
    <property type="molecule type" value="Genomic_DNA"/>
</dbReference>
<protein>
    <recommendedName>
        <fullName evidence="4">MarR family transcriptional regulator</fullName>
    </recommendedName>
</protein>
<dbReference type="Proteomes" id="UP001242732">
    <property type="component" value="Chromosome"/>
</dbReference>
<name>A0ABY9AIL9_PARCI</name>
<accession>A0ABY9AIL9</accession>
<evidence type="ECO:0008006" key="4">
    <source>
        <dbReference type="Google" id="ProtNLM"/>
    </source>
</evidence>
<proteinExistence type="predicted"/>
<evidence type="ECO:0000313" key="2">
    <source>
        <dbReference type="EMBL" id="WIY46723.1"/>
    </source>
</evidence>
<feature type="compositionally biased region" description="Pro residues" evidence="1">
    <location>
        <begin position="116"/>
        <end position="126"/>
    </location>
</feature>
<sequence length="206" mass="22407">MTTAYVPREGSAAWKVIQYLRANPEEHLDPDVIAARCDCGRASVHTLMGPSVEAKLLKRQEDLESGELVYSLGPVRTELAGQAPERLSGFHGWLERKGLHSAEGRSARSPATAVPAKPPATRKPPAAPFSVDLATITVEKAVPLPNRRSTMDWTPLLDTLEVGDSFALPVAARSSITGAIKAYKDATQRVLTCRTLGDQIRVWRTK</sequence>
<evidence type="ECO:0000256" key="1">
    <source>
        <dbReference type="SAM" id="MobiDB-lite"/>
    </source>
</evidence>
<organism evidence="2 3">
    <name type="scientific">Paracidovorax citrulli</name>
    <name type="common">Acidovorax citrulli</name>
    <dbReference type="NCBI Taxonomy" id="80869"/>
    <lineage>
        <taxon>Bacteria</taxon>
        <taxon>Pseudomonadati</taxon>
        <taxon>Pseudomonadota</taxon>
        <taxon>Betaproteobacteria</taxon>
        <taxon>Burkholderiales</taxon>
        <taxon>Comamonadaceae</taxon>
        <taxon>Paracidovorax</taxon>
    </lineage>
</organism>
<feature type="region of interest" description="Disordered" evidence="1">
    <location>
        <begin position="101"/>
        <end position="126"/>
    </location>
</feature>
<gene>
    <name evidence="2" type="ORF">QRO08_12710</name>
</gene>
<evidence type="ECO:0000313" key="3">
    <source>
        <dbReference type="Proteomes" id="UP001242732"/>
    </source>
</evidence>
<reference evidence="2 3" key="1">
    <citation type="submission" date="2023-06" db="EMBL/GenBank/DDBJ databases">
        <authorList>
            <person name="Ham H."/>
            <person name="Park D.S."/>
        </authorList>
    </citation>
    <scope>NUCLEOTIDE SEQUENCE [LARGE SCALE GENOMIC DNA]</scope>
    <source>
        <strain evidence="2 3">KACC 17005</strain>
    </source>
</reference>
<dbReference type="RefSeq" id="WP_011796004.1">
    <property type="nucleotide sequence ID" value="NZ_CP023687.1"/>
</dbReference>